<comment type="subcellular location">
    <subcellularLocation>
        <location evidence="7">Membrane</location>
        <topology evidence="7">Single-pass type II membrane protein</topology>
    </subcellularLocation>
</comment>
<dbReference type="AlphaFoldDB" id="A0A512BYV6"/>
<gene>
    <name evidence="9" type="primary">sipF</name>
    <name evidence="9" type="ORF">MAE02_48290</name>
</gene>
<keyword evidence="7" id="KW-0645">Protease</keyword>
<dbReference type="GO" id="GO:0016020">
    <property type="term" value="C:membrane"/>
    <property type="evidence" value="ECO:0007669"/>
    <property type="project" value="UniProtKB-SubCell"/>
</dbReference>
<comment type="similarity">
    <text evidence="2 7">Belongs to the peptidase S26 family.</text>
</comment>
<feature type="active site" evidence="6">
    <location>
        <position position="112"/>
    </location>
</feature>
<dbReference type="PROSITE" id="PS00761">
    <property type="entry name" value="SPASE_I_3"/>
    <property type="match status" value="1"/>
</dbReference>
<evidence type="ECO:0000256" key="6">
    <source>
        <dbReference type="PIRSR" id="PIRSR600223-1"/>
    </source>
</evidence>
<protein>
    <recommendedName>
        <fullName evidence="4 7">Signal peptidase I</fullName>
        <ecNumber evidence="3 7">3.4.21.89</ecNumber>
    </recommendedName>
</protein>
<dbReference type="InterPro" id="IPR019757">
    <property type="entry name" value="Pept_S26A_signal_pept_1_Lys-AS"/>
</dbReference>
<keyword evidence="10" id="KW-1185">Reference proteome</keyword>
<dbReference type="PRINTS" id="PR00727">
    <property type="entry name" value="LEADERPTASE"/>
</dbReference>
<dbReference type="Proteomes" id="UP000321085">
    <property type="component" value="Unassembled WGS sequence"/>
</dbReference>
<evidence type="ECO:0000259" key="8">
    <source>
        <dbReference type="Pfam" id="PF10502"/>
    </source>
</evidence>
<reference evidence="9 10" key="1">
    <citation type="submission" date="2019-07" db="EMBL/GenBank/DDBJ databases">
        <title>Whole genome shotgun sequence of Microvirga aerophila NBRC 106136.</title>
        <authorList>
            <person name="Hosoyama A."/>
            <person name="Uohara A."/>
            <person name="Ohji S."/>
            <person name="Ichikawa N."/>
        </authorList>
    </citation>
    <scope>NUCLEOTIDE SEQUENCE [LARGE SCALE GENOMIC DNA]</scope>
    <source>
        <strain evidence="9 10">NBRC 106136</strain>
    </source>
</reference>
<dbReference type="CDD" id="cd06530">
    <property type="entry name" value="S26_SPase_I"/>
    <property type="match status" value="1"/>
</dbReference>
<dbReference type="Pfam" id="PF10502">
    <property type="entry name" value="Peptidase_S26"/>
    <property type="match status" value="1"/>
</dbReference>
<dbReference type="GO" id="GO:0004252">
    <property type="term" value="F:serine-type endopeptidase activity"/>
    <property type="evidence" value="ECO:0007669"/>
    <property type="project" value="InterPro"/>
</dbReference>
<feature type="active site" evidence="6">
    <location>
        <position position="51"/>
    </location>
</feature>
<dbReference type="EMBL" id="BJYU01000089">
    <property type="protein sequence ID" value="GEO17133.1"/>
    <property type="molecule type" value="Genomic_DNA"/>
</dbReference>
<evidence type="ECO:0000256" key="5">
    <source>
        <dbReference type="ARBA" id="ARBA00022801"/>
    </source>
</evidence>
<evidence type="ECO:0000256" key="2">
    <source>
        <dbReference type="ARBA" id="ARBA00009370"/>
    </source>
</evidence>
<evidence type="ECO:0000256" key="4">
    <source>
        <dbReference type="ARBA" id="ARBA00019232"/>
    </source>
</evidence>
<dbReference type="EC" id="3.4.21.89" evidence="3 7"/>
<dbReference type="PANTHER" id="PTHR43390:SF1">
    <property type="entry name" value="CHLOROPLAST PROCESSING PEPTIDASE"/>
    <property type="match status" value="1"/>
</dbReference>
<dbReference type="InterPro" id="IPR000223">
    <property type="entry name" value="Pept_S26A_signal_pept_1"/>
</dbReference>
<dbReference type="GO" id="GO:0006465">
    <property type="term" value="P:signal peptide processing"/>
    <property type="evidence" value="ECO:0007669"/>
    <property type="project" value="InterPro"/>
</dbReference>
<dbReference type="SUPFAM" id="SSF51306">
    <property type="entry name" value="LexA/Signal peptidase"/>
    <property type="match status" value="1"/>
</dbReference>
<comment type="catalytic activity">
    <reaction evidence="1 7">
        <text>Cleavage of hydrophobic, N-terminal signal or leader sequences from secreted and periplasmic proteins.</text>
        <dbReference type="EC" id="3.4.21.89"/>
    </reaction>
</comment>
<dbReference type="PROSITE" id="PS00760">
    <property type="entry name" value="SPASE_I_2"/>
    <property type="match status" value="1"/>
</dbReference>
<feature type="domain" description="Peptidase S26" evidence="8">
    <location>
        <begin position="21"/>
        <end position="230"/>
    </location>
</feature>
<evidence type="ECO:0000313" key="9">
    <source>
        <dbReference type="EMBL" id="GEO17133.1"/>
    </source>
</evidence>
<dbReference type="RefSeq" id="WP_373867396.1">
    <property type="nucleotide sequence ID" value="NZ_BJYU01000089.1"/>
</dbReference>
<accession>A0A512BYV6</accession>
<evidence type="ECO:0000313" key="10">
    <source>
        <dbReference type="Proteomes" id="UP000321085"/>
    </source>
</evidence>
<evidence type="ECO:0000256" key="1">
    <source>
        <dbReference type="ARBA" id="ARBA00000677"/>
    </source>
</evidence>
<dbReference type="InterPro" id="IPR019533">
    <property type="entry name" value="Peptidase_S26"/>
</dbReference>
<dbReference type="Gene3D" id="2.10.109.10">
    <property type="entry name" value="Umud Fragment, subunit A"/>
    <property type="match status" value="1"/>
</dbReference>
<sequence length="258" mass="29493">MNDNAKKYVGDGVRKDEGGIWETVKVIIQALLIAVVVRTVLFQPFNIPSGSLIPTLLIGDYLFVSKYSYGYSKHSIPFSPPVFSGRIFGSEPKRGDIVVFKLPKDNSTDYIKRVVGLPGDKIQVIGGVVQINGKPVQRERVTDYQTTDLYGRPISVPRYKETFPEGTSHFVIERDNDRGYWDNTNVYTVQPGHYFMMGDNRDNSTDSRDEASVGAVPAENLVGRAEIIFFSIDERASLWRPWEWPQYIRWNRMFERIK</sequence>
<keyword evidence="5 7" id="KW-0378">Hydrolase</keyword>
<dbReference type="InterPro" id="IPR019758">
    <property type="entry name" value="Pept_S26A_signal_pept_1_CS"/>
</dbReference>
<dbReference type="GO" id="GO:0009003">
    <property type="term" value="F:signal peptidase activity"/>
    <property type="evidence" value="ECO:0007669"/>
    <property type="project" value="UniProtKB-EC"/>
</dbReference>
<proteinExistence type="inferred from homology"/>
<dbReference type="NCBIfam" id="TIGR02227">
    <property type="entry name" value="sigpep_I_bact"/>
    <property type="match status" value="1"/>
</dbReference>
<evidence type="ECO:0000256" key="3">
    <source>
        <dbReference type="ARBA" id="ARBA00013208"/>
    </source>
</evidence>
<organism evidence="9 10">
    <name type="scientific">Microvirga aerophila</name>
    <dbReference type="NCBI Taxonomy" id="670291"/>
    <lineage>
        <taxon>Bacteria</taxon>
        <taxon>Pseudomonadati</taxon>
        <taxon>Pseudomonadota</taxon>
        <taxon>Alphaproteobacteria</taxon>
        <taxon>Hyphomicrobiales</taxon>
        <taxon>Methylobacteriaceae</taxon>
        <taxon>Microvirga</taxon>
    </lineage>
</organism>
<dbReference type="InterPro" id="IPR036286">
    <property type="entry name" value="LexA/Signal_pep-like_sf"/>
</dbReference>
<comment type="caution">
    <text evidence="9">The sequence shown here is derived from an EMBL/GenBank/DDBJ whole genome shotgun (WGS) entry which is preliminary data.</text>
</comment>
<evidence type="ECO:0000256" key="7">
    <source>
        <dbReference type="RuleBase" id="RU362042"/>
    </source>
</evidence>
<name>A0A512BYV6_9HYPH</name>
<dbReference type="PANTHER" id="PTHR43390">
    <property type="entry name" value="SIGNAL PEPTIDASE I"/>
    <property type="match status" value="1"/>
</dbReference>